<comment type="similarity">
    <text evidence="2">Belongs to the CND2 H2 (condensin-2 subunit 2) family.</text>
</comment>
<dbReference type="Pfam" id="PF16858">
    <property type="entry name" value="CNDH2_C"/>
    <property type="match status" value="1"/>
</dbReference>
<protein>
    <submittedName>
        <fullName evidence="9">Condensin-2 complex subunit H2</fullName>
    </submittedName>
</protein>
<evidence type="ECO:0000256" key="2">
    <source>
        <dbReference type="ARBA" id="ARBA00007844"/>
    </source>
</evidence>
<evidence type="ECO:0000256" key="5">
    <source>
        <dbReference type="SAM" id="MobiDB-lite"/>
    </source>
</evidence>
<evidence type="ECO:0000313" key="8">
    <source>
        <dbReference type="Proteomes" id="UP000694888"/>
    </source>
</evidence>
<dbReference type="GeneID" id="101853246"/>
<dbReference type="Proteomes" id="UP000694888">
    <property type="component" value="Unplaced"/>
</dbReference>
<dbReference type="RefSeq" id="XP_012940364.1">
    <property type="nucleotide sequence ID" value="XM_013084910.2"/>
</dbReference>
<feature type="domain" description="Condensin-2 complex subunit H2 C-terminal" evidence="7">
    <location>
        <begin position="474"/>
        <end position="602"/>
    </location>
</feature>
<dbReference type="Pfam" id="PF06278">
    <property type="entry name" value="CNDH2_N"/>
    <property type="match status" value="1"/>
</dbReference>
<name>A0ABM1A404_APLCA</name>
<dbReference type="InterPro" id="IPR031739">
    <property type="entry name" value="Ncaph2"/>
</dbReference>
<evidence type="ECO:0000259" key="7">
    <source>
        <dbReference type="Pfam" id="PF16858"/>
    </source>
</evidence>
<dbReference type="InterPro" id="IPR009378">
    <property type="entry name" value="H2_N"/>
</dbReference>
<organism evidence="8 9">
    <name type="scientific">Aplysia californica</name>
    <name type="common">California sea hare</name>
    <dbReference type="NCBI Taxonomy" id="6500"/>
    <lineage>
        <taxon>Eukaryota</taxon>
        <taxon>Metazoa</taxon>
        <taxon>Spiralia</taxon>
        <taxon>Lophotrochozoa</taxon>
        <taxon>Mollusca</taxon>
        <taxon>Gastropoda</taxon>
        <taxon>Heterobranchia</taxon>
        <taxon>Euthyneura</taxon>
        <taxon>Tectipleura</taxon>
        <taxon>Aplysiida</taxon>
        <taxon>Aplysioidea</taxon>
        <taxon>Aplysiidae</taxon>
        <taxon>Aplysia</taxon>
    </lineage>
</organism>
<gene>
    <name evidence="9" type="primary">LOC101853246</name>
</gene>
<dbReference type="InterPro" id="IPR031737">
    <property type="entry name" value="CNDH2_C"/>
</dbReference>
<evidence type="ECO:0000259" key="6">
    <source>
        <dbReference type="Pfam" id="PF06278"/>
    </source>
</evidence>
<keyword evidence="4" id="KW-0175">Coiled coil</keyword>
<sequence>MSFSSSQEERFSAILQPIRDLARNWDIDIAHYLEEYLEDLEKVEITFDDGSTTMNFSEAALLIQGSAGVYAKKVEYLYGLVFQVLDLVTQKKKQKNKSGEEGEENGGEEDNFADDDQFLLLDDIEETEGSYMKEVDTSTSKSVLPIPQMPTCLIPLEEAQKGDNPVCNNKGEVVGNYFDFIINTGHTGKDSSLSLELGDRALLDMAAIHQNRLQDLAEEDLSGCRGDFAPPVSDDVEMDDLPLLPVDDGGDADMGDDCGGLDAPGQKSQSADERNAALRKSRRKRVTFARPEPKQVFDKWALLDPHDKGKAAEKPLKKKIPYKIPAGLEDDTSRKRKIKVEIKKELPPINEVVEKMFSNRSSFPKNPLKIPDFPELDGAFWKEYKLREKIKKEEIKMLKMEEQLEELSLEAEAEEELRDEEFPHDDLDNAADDDEIPVIQLDTDAFGSDLEHGRRFISSDMGYQTGFSDDITLSYEELVRRHVEQFLASASEYAQLTDLSKKVSEWEEKIKPRLEEEEKHEAFDIHKYGTQVIEQLVRGETRAFKELVQGKPQFEVCRCALATLQLANVYNVELSVVPDKNGCIIDQLYVTLLSTKRHFEELEEYRAPSVHDVKDS</sequence>
<feature type="domain" description="Condensin II complex subunit H2 N-terminal" evidence="6">
    <location>
        <begin position="9"/>
        <end position="124"/>
    </location>
</feature>
<keyword evidence="3" id="KW-0539">Nucleus</keyword>
<keyword evidence="8" id="KW-1185">Reference proteome</keyword>
<dbReference type="PANTHER" id="PTHR14324:SF3">
    <property type="entry name" value="CONDENSIN-2 COMPLEX SUBUNIT H2"/>
    <property type="match status" value="1"/>
</dbReference>
<proteinExistence type="inferred from homology"/>
<reference evidence="9" key="1">
    <citation type="submission" date="2025-08" db="UniProtKB">
        <authorList>
            <consortium name="RefSeq"/>
        </authorList>
    </citation>
    <scope>IDENTIFICATION</scope>
</reference>
<evidence type="ECO:0000256" key="4">
    <source>
        <dbReference type="SAM" id="Coils"/>
    </source>
</evidence>
<evidence type="ECO:0000256" key="3">
    <source>
        <dbReference type="ARBA" id="ARBA00023242"/>
    </source>
</evidence>
<evidence type="ECO:0000313" key="9">
    <source>
        <dbReference type="RefSeq" id="XP_012940364.1"/>
    </source>
</evidence>
<feature type="region of interest" description="Disordered" evidence="5">
    <location>
        <begin position="244"/>
        <end position="285"/>
    </location>
</feature>
<dbReference type="PANTHER" id="PTHR14324">
    <property type="entry name" value="CONDENSIN-2 COMPLEX SUBUNIT H2"/>
    <property type="match status" value="1"/>
</dbReference>
<feature type="coiled-coil region" evidence="4">
    <location>
        <begin position="390"/>
        <end position="420"/>
    </location>
</feature>
<comment type="subcellular location">
    <subcellularLocation>
        <location evidence="1">Nucleus</location>
    </subcellularLocation>
</comment>
<accession>A0ABM1A404</accession>
<evidence type="ECO:0000256" key="1">
    <source>
        <dbReference type="ARBA" id="ARBA00004123"/>
    </source>
</evidence>